<sequence>MIPPPLISRPATRTSGGEPHPHLHSLKGNSMRTTSRARRTVAVAVVAAAVPVILAGCSSAGETAASGGDSITYWLWDSNQQPAYQQCADDFQKSSGITVKIEQYGWSDYWQGLTTGFASGTAPDVFADHLSYYPEFVSQGQLLDISDRVEKDGVDLGIYQDGLADLWTTQEGGRYGLPKDFDTVATFYNEKMVADAGYTADQLSQLAWNTAGNGSFEKLVAHLTVDQNGVRGDEAGFDKSKVAVYGLALSGNGLNAAGQQTWSPYALGNDWYYGDKTPWTSSWNYGDKAFSDTLAWYKGLIDKGYMPSVDIALSEQDPLNGYLAGRYALVTDGSWMNGSYLGQDKVATKVAPTPVGPSGQRASLFNGLSDGIWAGGKNQDAAWKWVKYLASADCQDVIGEAAVVFPAVKTSTAKAEAAFTAKGWDVSGFTDQVTDGTTKLLPIADHWSDVNDTMKAAIESYLKGASDASALKTANDQVNALLK</sequence>
<evidence type="ECO:0000256" key="4">
    <source>
        <dbReference type="ARBA" id="ARBA00022729"/>
    </source>
</evidence>
<feature type="region of interest" description="Disordered" evidence="5">
    <location>
        <begin position="1"/>
        <end position="32"/>
    </location>
</feature>
<dbReference type="PANTHER" id="PTHR43649:SF31">
    <property type="entry name" value="SN-GLYCEROL-3-PHOSPHATE-BINDING PERIPLASMIC PROTEIN UGPB"/>
    <property type="match status" value="1"/>
</dbReference>
<keyword evidence="3" id="KW-0813">Transport</keyword>
<evidence type="ECO:0000313" key="7">
    <source>
        <dbReference type="Proteomes" id="UP000186456"/>
    </source>
</evidence>
<accession>A0A1H0M6G6</accession>
<dbReference type="EMBL" id="FNJN01000002">
    <property type="protein sequence ID" value="SDO75871.1"/>
    <property type="molecule type" value="Genomic_DNA"/>
</dbReference>
<organism evidence="6 7">
    <name type="scientific">Microbacterium testaceum (strain StLB037)</name>
    <dbReference type="NCBI Taxonomy" id="979556"/>
    <lineage>
        <taxon>Bacteria</taxon>
        <taxon>Bacillati</taxon>
        <taxon>Actinomycetota</taxon>
        <taxon>Actinomycetes</taxon>
        <taxon>Micrococcales</taxon>
        <taxon>Microbacteriaceae</taxon>
        <taxon>Microbacterium</taxon>
    </lineage>
</organism>
<gene>
    <name evidence="6" type="ORF">SAMN04487788_0747</name>
</gene>
<dbReference type="AlphaFoldDB" id="A0A1H0M6G6"/>
<evidence type="ECO:0000313" key="6">
    <source>
        <dbReference type="EMBL" id="SDO75871.1"/>
    </source>
</evidence>
<dbReference type="Gene3D" id="3.40.190.10">
    <property type="entry name" value="Periplasmic binding protein-like II"/>
    <property type="match status" value="1"/>
</dbReference>
<comment type="similarity">
    <text evidence="2">Belongs to the bacterial solute-binding protein 1 family.</text>
</comment>
<comment type="subcellular location">
    <subcellularLocation>
        <location evidence="1">Cell envelope</location>
    </subcellularLocation>
</comment>
<dbReference type="InterPro" id="IPR006059">
    <property type="entry name" value="SBP"/>
</dbReference>
<reference evidence="6 7" key="1">
    <citation type="submission" date="2016-10" db="EMBL/GenBank/DDBJ databases">
        <authorList>
            <person name="de Groot N.N."/>
        </authorList>
    </citation>
    <scope>NUCLEOTIDE SEQUENCE [LARGE SCALE GENOMIC DNA]</scope>
    <source>
        <strain evidence="6 7">StLB037</strain>
    </source>
</reference>
<dbReference type="SUPFAM" id="SSF53850">
    <property type="entry name" value="Periplasmic binding protein-like II"/>
    <property type="match status" value="1"/>
</dbReference>
<keyword evidence="4" id="KW-0732">Signal</keyword>
<dbReference type="PANTHER" id="PTHR43649">
    <property type="entry name" value="ARABINOSE-BINDING PROTEIN-RELATED"/>
    <property type="match status" value="1"/>
</dbReference>
<name>A0A1H0M6G6_MICTS</name>
<evidence type="ECO:0000256" key="5">
    <source>
        <dbReference type="SAM" id="MobiDB-lite"/>
    </source>
</evidence>
<proteinExistence type="inferred from homology"/>
<evidence type="ECO:0000256" key="3">
    <source>
        <dbReference type="ARBA" id="ARBA00022448"/>
    </source>
</evidence>
<evidence type="ECO:0000256" key="1">
    <source>
        <dbReference type="ARBA" id="ARBA00004196"/>
    </source>
</evidence>
<dbReference type="GO" id="GO:0030313">
    <property type="term" value="C:cell envelope"/>
    <property type="evidence" value="ECO:0007669"/>
    <property type="project" value="UniProtKB-SubCell"/>
</dbReference>
<evidence type="ECO:0000256" key="2">
    <source>
        <dbReference type="ARBA" id="ARBA00008520"/>
    </source>
</evidence>
<dbReference type="Proteomes" id="UP000186456">
    <property type="component" value="Unassembled WGS sequence"/>
</dbReference>
<dbReference type="CDD" id="cd13585">
    <property type="entry name" value="PBP2_TMBP_like"/>
    <property type="match status" value="1"/>
</dbReference>
<dbReference type="InterPro" id="IPR050490">
    <property type="entry name" value="Bact_solute-bd_prot1"/>
</dbReference>
<protein>
    <submittedName>
        <fullName evidence="6">Carbohydrate ABC transporter substrate-binding protein, CUT1 family</fullName>
    </submittedName>
</protein>
<dbReference type="Pfam" id="PF01547">
    <property type="entry name" value="SBP_bac_1"/>
    <property type="match status" value="1"/>
</dbReference>